<dbReference type="PANTHER" id="PTHR23084:SF263">
    <property type="entry name" value="MORN REPEAT-CONTAINING PROTEIN 1"/>
    <property type="match status" value="1"/>
</dbReference>
<protein>
    <recommendedName>
        <fullName evidence="3">MORN repeat-containing protein</fullName>
    </recommendedName>
</protein>
<dbReference type="EMBL" id="VSSQ01019415">
    <property type="protein sequence ID" value="MPM63440.1"/>
    <property type="molecule type" value="Genomic_DNA"/>
</dbReference>
<dbReference type="InterPro" id="IPR003409">
    <property type="entry name" value="MORN"/>
</dbReference>
<name>A0A645BD95_9ZZZZ</name>
<accession>A0A645BD95</accession>
<dbReference type="AlphaFoldDB" id="A0A645BD95"/>
<organism evidence="2">
    <name type="scientific">bioreactor metagenome</name>
    <dbReference type="NCBI Taxonomy" id="1076179"/>
    <lineage>
        <taxon>unclassified sequences</taxon>
        <taxon>metagenomes</taxon>
        <taxon>ecological metagenomes</taxon>
    </lineage>
</organism>
<dbReference type="PANTHER" id="PTHR23084">
    <property type="entry name" value="PHOSPHATIDYLINOSITOL-4-PHOSPHATE 5-KINASE RELATED"/>
    <property type="match status" value="1"/>
</dbReference>
<dbReference type="Gene3D" id="2.20.110.10">
    <property type="entry name" value="Histone H3 K4-specific methyltransferase SET7/9 N-terminal domain"/>
    <property type="match status" value="1"/>
</dbReference>
<comment type="caution">
    <text evidence="2">The sequence shown here is derived from an EMBL/GenBank/DDBJ whole genome shotgun (WGS) entry which is preliminary data.</text>
</comment>
<evidence type="ECO:0008006" key="3">
    <source>
        <dbReference type="Google" id="ProtNLM"/>
    </source>
</evidence>
<evidence type="ECO:0000313" key="2">
    <source>
        <dbReference type="EMBL" id="MPM63440.1"/>
    </source>
</evidence>
<evidence type="ECO:0000256" key="1">
    <source>
        <dbReference type="ARBA" id="ARBA00022737"/>
    </source>
</evidence>
<proteinExistence type="predicted"/>
<keyword evidence="1" id="KW-0677">Repeat</keyword>
<sequence length="130" mass="14547">MRADGRKYEGEFYHNLANGKGIFTGADGSSYDGYFKMDKPHGFGIERDKNGTIIYQGEWLNGFRADDPAANRSLTGFLAMPWKSERKVVEEALNKRPGTEFVSVPLLGKFYGYGAPLPSPQKGRLLFCAW</sequence>
<dbReference type="SUPFAM" id="SSF82185">
    <property type="entry name" value="Histone H3 K4-specific methyltransferase SET7/9 N-terminal domain"/>
    <property type="match status" value="1"/>
</dbReference>
<reference evidence="2" key="1">
    <citation type="submission" date="2019-08" db="EMBL/GenBank/DDBJ databases">
        <authorList>
            <person name="Kucharzyk K."/>
            <person name="Murdoch R.W."/>
            <person name="Higgins S."/>
            <person name="Loffler F."/>
        </authorList>
    </citation>
    <scope>NUCLEOTIDE SEQUENCE</scope>
</reference>
<gene>
    <name evidence="2" type="ORF">SDC9_110320</name>
</gene>
<dbReference type="Pfam" id="PF02493">
    <property type="entry name" value="MORN"/>
    <property type="match status" value="3"/>
</dbReference>
<dbReference type="SMART" id="SM00698">
    <property type="entry name" value="MORN"/>
    <property type="match status" value="2"/>
</dbReference>